<evidence type="ECO:0000256" key="6">
    <source>
        <dbReference type="SAM" id="Phobius"/>
    </source>
</evidence>
<evidence type="ECO:0000256" key="4">
    <source>
        <dbReference type="ARBA" id="ARBA00023134"/>
    </source>
</evidence>
<dbReference type="InterPro" id="IPR027417">
    <property type="entry name" value="P-loop_NTPase"/>
</dbReference>
<dbReference type="InterPro" id="IPR045063">
    <property type="entry name" value="Dynamin_N"/>
</dbReference>
<reference evidence="9" key="1">
    <citation type="submission" date="2025-08" db="UniProtKB">
        <authorList>
            <consortium name="RefSeq"/>
        </authorList>
    </citation>
    <scope>IDENTIFICATION</scope>
    <source>
        <tissue evidence="9">Muscle</tissue>
    </source>
</reference>
<dbReference type="InterPro" id="IPR027094">
    <property type="entry name" value="Mitofusin_fam"/>
</dbReference>
<dbReference type="RefSeq" id="XP_022241758.1">
    <property type="nucleotide sequence ID" value="XM_022386050.1"/>
</dbReference>
<gene>
    <name evidence="9" type="primary">LOC106459540</name>
</gene>
<dbReference type="Gene3D" id="3.40.50.300">
    <property type="entry name" value="P-loop containing nucleotide triphosphate hydrolases"/>
    <property type="match status" value="1"/>
</dbReference>
<evidence type="ECO:0000256" key="3">
    <source>
        <dbReference type="ARBA" id="ARBA00022801"/>
    </source>
</evidence>
<dbReference type="Pfam" id="PF00350">
    <property type="entry name" value="Dynamin_N"/>
    <property type="match status" value="1"/>
</dbReference>
<sequence>MSGRMKQRRALNPVDLATLSVNERILRECHNLYVDPENGLVKVASNVGLNLLAPRKKIIVMLIGNHSAGKSTFINWYIEEHVQKTGVAIETQGFTIVTSGRKRESLTGNATLHLFPYLKPLQVISEVVDYLGTEVSTSKQKKFSLVTFIDTPGLVDGEMVYPFDVDKAILWLGDIADLTFVFFDPIGQALCKRTIDLVEKLNTRHGDRLRFYLSKADEAGDESDRQKVMMQIVQELCKRPGLNKCGFDMPTIYIPLSNKYVRCINQIDEVCKDIEKTINQTIQNMLNTLEKDCEHVAELINARIEEDNEAKTYNFHARSRVILLGLAGLFLPFLLFLNFMVSSFSKEFFHSFLGQNGTESLYTCLSPVRGFWQVIPNDYHFTALGIILVVSIMFLLLARWFTRLKPTMNRKERRNLLEKRDYVQNTVKVKKVTSSLSGVFGAKYNRTRPLR</sequence>
<protein>
    <submittedName>
        <fullName evidence="9">Uncharacterized protein LOC106459540 isoform X1</fullName>
    </submittedName>
</protein>
<dbReference type="GeneID" id="106459540"/>
<keyword evidence="6" id="KW-0812">Transmembrane</keyword>
<keyword evidence="4" id="KW-0342">GTP-binding</keyword>
<dbReference type="Proteomes" id="UP000694941">
    <property type="component" value="Unplaced"/>
</dbReference>
<evidence type="ECO:0000313" key="8">
    <source>
        <dbReference type="Proteomes" id="UP000694941"/>
    </source>
</evidence>
<dbReference type="PANTHER" id="PTHR10465">
    <property type="entry name" value="TRANSMEMBRANE GTPASE FZO1"/>
    <property type="match status" value="1"/>
</dbReference>
<keyword evidence="3" id="KW-0378">Hydrolase</keyword>
<proteinExistence type="predicted"/>
<keyword evidence="8" id="KW-1185">Reference proteome</keyword>
<keyword evidence="2" id="KW-0547">Nucleotide-binding</keyword>
<evidence type="ECO:0000256" key="2">
    <source>
        <dbReference type="ARBA" id="ARBA00022741"/>
    </source>
</evidence>
<evidence type="ECO:0000259" key="7">
    <source>
        <dbReference type="Pfam" id="PF00350"/>
    </source>
</evidence>
<evidence type="ECO:0000256" key="5">
    <source>
        <dbReference type="ARBA" id="ARBA00023136"/>
    </source>
</evidence>
<dbReference type="PANTHER" id="PTHR10465:SF4">
    <property type="entry name" value="DYNAMIN N-TERMINAL DOMAIN-CONTAINING PROTEIN"/>
    <property type="match status" value="1"/>
</dbReference>
<feature type="transmembrane region" description="Helical" evidence="6">
    <location>
        <begin position="379"/>
        <end position="401"/>
    </location>
</feature>
<dbReference type="SUPFAM" id="SSF52540">
    <property type="entry name" value="P-loop containing nucleoside triphosphate hydrolases"/>
    <property type="match status" value="1"/>
</dbReference>
<evidence type="ECO:0000313" key="9">
    <source>
        <dbReference type="RefSeq" id="XP_022241758.1"/>
    </source>
</evidence>
<feature type="domain" description="Dynamin N-terminal" evidence="7">
    <location>
        <begin position="60"/>
        <end position="156"/>
    </location>
</feature>
<name>A0ABM1SDQ3_LIMPO</name>
<comment type="subcellular location">
    <subcellularLocation>
        <location evidence="1">Membrane</location>
    </subcellularLocation>
</comment>
<keyword evidence="6" id="KW-1133">Transmembrane helix</keyword>
<accession>A0ABM1SDQ3</accession>
<keyword evidence="5 6" id="KW-0472">Membrane</keyword>
<evidence type="ECO:0000256" key="1">
    <source>
        <dbReference type="ARBA" id="ARBA00004370"/>
    </source>
</evidence>
<organism evidence="8 9">
    <name type="scientific">Limulus polyphemus</name>
    <name type="common">Atlantic horseshoe crab</name>
    <dbReference type="NCBI Taxonomy" id="6850"/>
    <lineage>
        <taxon>Eukaryota</taxon>
        <taxon>Metazoa</taxon>
        <taxon>Ecdysozoa</taxon>
        <taxon>Arthropoda</taxon>
        <taxon>Chelicerata</taxon>
        <taxon>Merostomata</taxon>
        <taxon>Xiphosura</taxon>
        <taxon>Limulidae</taxon>
        <taxon>Limulus</taxon>
    </lineage>
</organism>
<feature type="transmembrane region" description="Helical" evidence="6">
    <location>
        <begin position="321"/>
        <end position="341"/>
    </location>
</feature>